<dbReference type="Gene3D" id="3.20.20.100">
    <property type="entry name" value="NADP-dependent oxidoreductase domain"/>
    <property type="match status" value="1"/>
</dbReference>
<dbReference type="Pfam" id="PF00248">
    <property type="entry name" value="Aldo_ket_red"/>
    <property type="match status" value="1"/>
</dbReference>
<gene>
    <name evidence="3" type="ORF">ENE75_04450</name>
</gene>
<comment type="caution">
    <text evidence="3">The sequence shown here is derived from an EMBL/GenBank/DDBJ whole genome shotgun (WGS) entry which is preliminary data.</text>
</comment>
<dbReference type="GO" id="GO:0016491">
    <property type="term" value="F:oxidoreductase activity"/>
    <property type="evidence" value="ECO:0007669"/>
    <property type="project" value="UniProtKB-KW"/>
</dbReference>
<proteinExistence type="predicted"/>
<dbReference type="InterPro" id="IPR036812">
    <property type="entry name" value="NAD(P)_OxRdtase_dom_sf"/>
</dbReference>
<dbReference type="EMBL" id="SACT01000001">
    <property type="protein sequence ID" value="RVT54119.1"/>
    <property type="molecule type" value="Genomic_DNA"/>
</dbReference>
<dbReference type="InterPro" id="IPR020471">
    <property type="entry name" value="AKR"/>
</dbReference>
<name>A0A3S2USJ6_9BURK</name>
<evidence type="ECO:0000313" key="4">
    <source>
        <dbReference type="Proteomes" id="UP000288178"/>
    </source>
</evidence>
<dbReference type="RefSeq" id="WP_128195987.1">
    <property type="nucleotide sequence ID" value="NZ_SACT01000001.1"/>
</dbReference>
<dbReference type="CDD" id="cd19094">
    <property type="entry name" value="AKR_Tas-like"/>
    <property type="match status" value="1"/>
</dbReference>
<protein>
    <submittedName>
        <fullName evidence="3">Aldo/keto reductase</fullName>
    </submittedName>
</protein>
<dbReference type="PANTHER" id="PTHR43364:SF4">
    <property type="entry name" value="NAD(P)-LINKED OXIDOREDUCTASE SUPERFAMILY PROTEIN"/>
    <property type="match status" value="1"/>
</dbReference>
<evidence type="ECO:0000256" key="1">
    <source>
        <dbReference type="ARBA" id="ARBA00023002"/>
    </source>
</evidence>
<dbReference type="InterPro" id="IPR023210">
    <property type="entry name" value="NADP_OxRdtase_dom"/>
</dbReference>
<dbReference type="Proteomes" id="UP000288178">
    <property type="component" value="Unassembled WGS sequence"/>
</dbReference>
<keyword evidence="1" id="KW-0560">Oxidoreductase</keyword>
<reference evidence="3 4" key="1">
    <citation type="submission" date="2019-01" db="EMBL/GenBank/DDBJ databases">
        <authorList>
            <person name="Chen W.-M."/>
        </authorList>
    </citation>
    <scope>NUCLEOTIDE SEQUENCE [LARGE SCALE GENOMIC DNA]</scope>
    <source>
        <strain evidence="3 4">ICH-3</strain>
    </source>
</reference>
<dbReference type="AlphaFoldDB" id="A0A3S2USJ6"/>
<organism evidence="3 4">
    <name type="scientific">Rubrivivax albus</name>
    <dbReference type="NCBI Taxonomy" id="2499835"/>
    <lineage>
        <taxon>Bacteria</taxon>
        <taxon>Pseudomonadati</taxon>
        <taxon>Pseudomonadota</taxon>
        <taxon>Betaproteobacteria</taxon>
        <taxon>Burkholderiales</taxon>
        <taxon>Sphaerotilaceae</taxon>
        <taxon>Rubrivivax</taxon>
    </lineage>
</organism>
<keyword evidence="4" id="KW-1185">Reference proteome</keyword>
<dbReference type="InterPro" id="IPR050523">
    <property type="entry name" value="AKR_Detox_Biosynth"/>
</dbReference>
<dbReference type="OrthoDB" id="5488419at2"/>
<sequence>MTTNIPSLADARVTLGDSGLQVCPICLGTMTFGEQVDEAEAHRILDRAVDRGVNFLDAAEMYPVPPRRETVGETERILGRWFAADPTRRQRVVLATKVAGPARGMDWIRDGAPDLKPEHIRAACDASLQRLRTDVIDLYQIHWPNRNAPAFGNLYFDPTKDQPQTPIDGQLQALGDLVQAGKVHAIGLSNETPWGLMSFLRRAEALGLPRVVSVQNPYALVNRVVDNGLDEVLHREGVSLLAYSPLGFGSLTGKYDAAGADPAQPGLGRLARFERMRQQRWARPETLAAAREYNALARRHGLTPTQLALAFCYRNWRVASTIIGVTTLSQLDEDLDAWPVALPADLLAEVDAIRWRLRDPAQ</sequence>
<accession>A0A3S2USJ6</accession>
<dbReference type="PANTHER" id="PTHR43364">
    <property type="entry name" value="NADH-SPECIFIC METHYLGLYOXAL REDUCTASE-RELATED"/>
    <property type="match status" value="1"/>
</dbReference>
<evidence type="ECO:0000259" key="2">
    <source>
        <dbReference type="Pfam" id="PF00248"/>
    </source>
</evidence>
<dbReference type="PRINTS" id="PR00069">
    <property type="entry name" value="ALDKETRDTASE"/>
</dbReference>
<evidence type="ECO:0000313" key="3">
    <source>
        <dbReference type="EMBL" id="RVT54119.1"/>
    </source>
</evidence>
<feature type="domain" description="NADP-dependent oxidoreductase" evidence="2">
    <location>
        <begin position="24"/>
        <end position="353"/>
    </location>
</feature>
<dbReference type="SUPFAM" id="SSF51430">
    <property type="entry name" value="NAD(P)-linked oxidoreductase"/>
    <property type="match status" value="1"/>
</dbReference>